<reference evidence="7 8" key="1">
    <citation type="journal article" date="2019" name="Nat. Microbiol.">
        <title>Mediterranean grassland soil C-N compound turnover is dependent on rainfall and depth, and is mediated by genomically divergent microorganisms.</title>
        <authorList>
            <person name="Diamond S."/>
            <person name="Andeer P.F."/>
            <person name="Li Z."/>
            <person name="Crits-Christoph A."/>
            <person name="Burstein D."/>
            <person name="Anantharaman K."/>
            <person name="Lane K.R."/>
            <person name="Thomas B.C."/>
            <person name="Pan C."/>
            <person name="Northen T.R."/>
            <person name="Banfield J.F."/>
        </authorList>
    </citation>
    <scope>NUCLEOTIDE SEQUENCE [LARGE SCALE GENOMIC DNA]</scope>
    <source>
        <strain evidence="7">WS_2</strain>
    </source>
</reference>
<comment type="subcellular location">
    <subcellularLocation>
        <location evidence="1">Membrane</location>
        <topology evidence="1">Multi-pass membrane protein</topology>
    </subcellularLocation>
</comment>
<dbReference type="InterPro" id="IPR002810">
    <property type="entry name" value="NfeD-like_C"/>
</dbReference>
<keyword evidence="4 5" id="KW-0472">Membrane</keyword>
<feature type="transmembrane region" description="Helical" evidence="5">
    <location>
        <begin position="7"/>
        <end position="40"/>
    </location>
</feature>
<evidence type="ECO:0000256" key="1">
    <source>
        <dbReference type="ARBA" id="ARBA00004141"/>
    </source>
</evidence>
<proteinExistence type="predicted"/>
<name>A0A538SUT6_UNCEI</name>
<evidence type="ECO:0000313" key="7">
    <source>
        <dbReference type="EMBL" id="TMQ55149.1"/>
    </source>
</evidence>
<dbReference type="Proteomes" id="UP000317716">
    <property type="component" value="Unassembled WGS sequence"/>
</dbReference>
<dbReference type="Pfam" id="PF01957">
    <property type="entry name" value="NfeD"/>
    <property type="match status" value="1"/>
</dbReference>
<dbReference type="PANTHER" id="PTHR33507">
    <property type="entry name" value="INNER MEMBRANE PROTEIN YBBJ"/>
    <property type="match status" value="1"/>
</dbReference>
<evidence type="ECO:0000256" key="3">
    <source>
        <dbReference type="ARBA" id="ARBA00022989"/>
    </source>
</evidence>
<evidence type="ECO:0000313" key="8">
    <source>
        <dbReference type="Proteomes" id="UP000317716"/>
    </source>
</evidence>
<protein>
    <submittedName>
        <fullName evidence="7">NfeD family protein</fullName>
    </submittedName>
</protein>
<gene>
    <name evidence="7" type="ORF">E6K72_06845</name>
</gene>
<dbReference type="GO" id="GO:0005886">
    <property type="term" value="C:plasma membrane"/>
    <property type="evidence" value="ECO:0007669"/>
    <property type="project" value="TreeGrafter"/>
</dbReference>
<evidence type="ECO:0000256" key="5">
    <source>
        <dbReference type="SAM" id="Phobius"/>
    </source>
</evidence>
<feature type="transmembrane region" description="Helical" evidence="5">
    <location>
        <begin position="46"/>
        <end position="68"/>
    </location>
</feature>
<evidence type="ECO:0000256" key="2">
    <source>
        <dbReference type="ARBA" id="ARBA00022692"/>
    </source>
</evidence>
<dbReference type="EMBL" id="VBOS01000231">
    <property type="protein sequence ID" value="TMQ55149.1"/>
    <property type="molecule type" value="Genomic_DNA"/>
</dbReference>
<dbReference type="Gene3D" id="2.40.50.140">
    <property type="entry name" value="Nucleic acid-binding proteins"/>
    <property type="match status" value="1"/>
</dbReference>
<evidence type="ECO:0000259" key="6">
    <source>
        <dbReference type="Pfam" id="PF01957"/>
    </source>
</evidence>
<dbReference type="SUPFAM" id="SSF141322">
    <property type="entry name" value="NfeD domain-like"/>
    <property type="match status" value="1"/>
</dbReference>
<comment type="caution">
    <text evidence="7">The sequence shown here is derived from an EMBL/GenBank/DDBJ whole genome shotgun (WGS) entry which is preliminary data.</text>
</comment>
<feature type="domain" description="NfeD-like C-terminal" evidence="6">
    <location>
        <begin position="86"/>
        <end position="146"/>
    </location>
</feature>
<dbReference type="AlphaFoldDB" id="A0A538SUT6"/>
<evidence type="ECO:0000256" key="4">
    <source>
        <dbReference type="ARBA" id="ARBA00023136"/>
    </source>
</evidence>
<sequence length="146" mass="15464">MENFWDWVLIVTGALLVLVEVALGGFAGFDLVLIGSAFIIGGVAGIVIKSPAIGFVIAAVLCVLYIGAGRRLVRKRMQTKPMPSNADALIGMKGMVLQRIAPHAPGQVRVRDETWRASLAAGVDQPLENGTEVTVTAVEGVTLQVR</sequence>
<dbReference type="PANTHER" id="PTHR33507:SF3">
    <property type="entry name" value="INNER MEMBRANE PROTEIN YBBJ"/>
    <property type="match status" value="1"/>
</dbReference>
<accession>A0A538SUT6</accession>
<dbReference type="InterPro" id="IPR052165">
    <property type="entry name" value="Membrane_assoc_protease"/>
</dbReference>
<keyword evidence="3 5" id="KW-1133">Transmembrane helix</keyword>
<organism evidence="7 8">
    <name type="scientific">Eiseniibacteriota bacterium</name>
    <dbReference type="NCBI Taxonomy" id="2212470"/>
    <lineage>
        <taxon>Bacteria</taxon>
        <taxon>Candidatus Eiseniibacteriota</taxon>
    </lineage>
</organism>
<dbReference type="InterPro" id="IPR012340">
    <property type="entry name" value="NA-bd_OB-fold"/>
</dbReference>
<keyword evidence="2 5" id="KW-0812">Transmembrane</keyword>